<gene>
    <name evidence="4" type="ORF">JVW63_00870</name>
</gene>
<dbReference type="InterPro" id="IPR036291">
    <property type="entry name" value="NAD(P)-bd_dom_sf"/>
</dbReference>
<dbReference type="InterPro" id="IPR014189">
    <property type="entry name" value="Quinone_OxRdtase_PIG3"/>
</dbReference>
<evidence type="ECO:0000259" key="3">
    <source>
        <dbReference type="SMART" id="SM00829"/>
    </source>
</evidence>
<dbReference type="SMART" id="SM00829">
    <property type="entry name" value="PKS_ER"/>
    <property type="match status" value="1"/>
</dbReference>
<keyword evidence="5" id="KW-1185">Reference proteome</keyword>
<dbReference type="Pfam" id="PF08240">
    <property type="entry name" value="ADH_N"/>
    <property type="match status" value="1"/>
</dbReference>
<dbReference type="PANTHER" id="PTHR48106:SF8">
    <property type="entry name" value="OS02G0805600 PROTEIN"/>
    <property type="match status" value="1"/>
</dbReference>
<dbReference type="InterPro" id="IPR013154">
    <property type="entry name" value="ADH-like_N"/>
</dbReference>
<protein>
    <submittedName>
        <fullName evidence="4">Zinc-binding dehydrogenase</fullName>
    </submittedName>
</protein>
<dbReference type="PANTHER" id="PTHR48106">
    <property type="entry name" value="QUINONE OXIDOREDUCTASE PIG3-RELATED"/>
    <property type="match status" value="1"/>
</dbReference>
<evidence type="ECO:0000313" key="5">
    <source>
        <dbReference type="Proteomes" id="UP000705983"/>
    </source>
</evidence>
<keyword evidence="2" id="KW-0560">Oxidoreductase</keyword>
<feature type="domain" description="Enoyl reductase (ER)" evidence="3">
    <location>
        <begin position="8"/>
        <end position="308"/>
    </location>
</feature>
<dbReference type="InterPro" id="IPR011032">
    <property type="entry name" value="GroES-like_sf"/>
</dbReference>
<proteinExistence type="predicted"/>
<organism evidence="4 5">
    <name type="scientific">Flaviflexus equikiangi</name>
    <dbReference type="NCBI Taxonomy" id="2758573"/>
    <lineage>
        <taxon>Bacteria</taxon>
        <taxon>Bacillati</taxon>
        <taxon>Actinomycetota</taxon>
        <taxon>Actinomycetes</taxon>
        <taxon>Actinomycetales</taxon>
        <taxon>Actinomycetaceae</taxon>
        <taxon>Flaviflexus</taxon>
    </lineage>
</organism>
<keyword evidence="1" id="KW-0521">NADP</keyword>
<dbReference type="Gene3D" id="3.40.50.720">
    <property type="entry name" value="NAD(P)-binding Rossmann-like Domain"/>
    <property type="match status" value="1"/>
</dbReference>
<dbReference type="SUPFAM" id="SSF50129">
    <property type="entry name" value="GroES-like"/>
    <property type="match status" value="1"/>
</dbReference>
<dbReference type="EMBL" id="JAFFJS010000001">
    <property type="protein sequence ID" value="MBM9432265.1"/>
    <property type="molecule type" value="Genomic_DNA"/>
</dbReference>
<comment type="caution">
    <text evidence="4">The sequence shown here is derived from an EMBL/GenBank/DDBJ whole genome shotgun (WGS) entry which is preliminary data.</text>
</comment>
<evidence type="ECO:0000256" key="2">
    <source>
        <dbReference type="ARBA" id="ARBA00023002"/>
    </source>
</evidence>
<accession>A0ABS2TC95</accession>
<reference evidence="5" key="1">
    <citation type="submission" date="2021-02" db="EMBL/GenBank/DDBJ databases">
        <title>Leucobacter sp. CX169.</title>
        <authorList>
            <person name="Cheng Y."/>
        </authorList>
    </citation>
    <scope>NUCLEOTIDE SEQUENCE [LARGE SCALE GENOMIC DNA]</scope>
    <source>
        <strain evidence="5">JY899</strain>
    </source>
</reference>
<dbReference type="NCBIfam" id="TIGR02824">
    <property type="entry name" value="quinone_pig3"/>
    <property type="match status" value="1"/>
</dbReference>
<dbReference type="SUPFAM" id="SSF51735">
    <property type="entry name" value="NAD(P)-binding Rossmann-fold domains"/>
    <property type="match status" value="1"/>
</dbReference>
<dbReference type="Gene3D" id="3.90.180.10">
    <property type="entry name" value="Medium-chain alcohol dehydrogenases, catalytic domain"/>
    <property type="match status" value="1"/>
</dbReference>
<dbReference type="RefSeq" id="WP_187995869.1">
    <property type="nucleotide sequence ID" value="NZ_JACEXG010000001.1"/>
</dbReference>
<name>A0ABS2TC95_9ACTO</name>
<dbReference type="InterPro" id="IPR013149">
    <property type="entry name" value="ADH-like_C"/>
</dbReference>
<sequence length="310" mass="32597">MTTMLAMTDDSGFRLIDTTIPAPAAGEILIKVSHAGVNRADLSQVEGTYPPPPGASHILGLEASGTRMDTGEPVMALLSSGGYAEYAAVPECQVMPVPTGTSLDAAAAIPEALATAWSNLVDVLAVAEGETVLIQGGSGSLGTIAVQLARELGARVIATAGGHERCRQVRALGVECIDHESDIVSRVRDLCPEGVDAVLDIVGSDVGDLLPLMATDGRIAVVARQGGAEATINIGRLMVKRISIHGTTLRSRPIHEKEQILRAAAQFALPRFEDGRIRPIIARRFPLAEARQALDYVRGSRPFGKVVLDC</sequence>
<evidence type="ECO:0000313" key="4">
    <source>
        <dbReference type="EMBL" id="MBM9432265.1"/>
    </source>
</evidence>
<dbReference type="InterPro" id="IPR020843">
    <property type="entry name" value="ER"/>
</dbReference>
<evidence type="ECO:0000256" key="1">
    <source>
        <dbReference type="ARBA" id="ARBA00022857"/>
    </source>
</evidence>
<dbReference type="Proteomes" id="UP000705983">
    <property type="component" value="Unassembled WGS sequence"/>
</dbReference>
<dbReference type="Pfam" id="PF00107">
    <property type="entry name" value="ADH_zinc_N"/>
    <property type="match status" value="1"/>
</dbReference>